<evidence type="ECO:0000313" key="5">
    <source>
        <dbReference type="Proteomes" id="UP001652431"/>
    </source>
</evidence>
<protein>
    <submittedName>
        <fullName evidence="4">TetR/AcrR family transcriptional regulator</fullName>
    </submittedName>
</protein>
<dbReference type="Gene3D" id="1.10.357.10">
    <property type="entry name" value="Tetracycline Repressor, domain 2"/>
    <property type="match status" value="1"/>
</dbReference>
<proteinExistence type="predicted"/>
<evidence type="ECO:0000259" key="3">
    <source>
        <dbReference type="PROSITE" id="PS50977"/>
    </source>
</evidence>
<evidence type="ECO:0000256" key="1">
    <source>
        <dbReference type="ARBA" id="ARBA00023125"/>
    </source>
</evidence>
<dbReference type="Proteomes" id="UP001652431">
    <property type="component" value="Unassembled WGS sequence"/>
</dbReference>
<comment type="caution">
    <text evidence="4">The sequence shown here is derived from an EMBL/GenBank/DDBJ whole genome shotgun (WGS) entry which is preliminary data.</text>
</comment>
<keyword evidence="5" id="KW-1185">Reference proteome</keyword>
<accession>A0ABT2RQI3</accession>
<name>A0ABT2RQI3_9FIRM</name>
<sequence length="200" mass="22647">MKRQLEGITEKILSAAETEFLAYGFMDSSLRRICAASGVSTHTVYTRFGDKAGLFDALVKEAADGLMKLYLDAVDALDGCSNFPGVEHAGREGTDKVLEYVYQHFTAFQLIFCHSVGTEYADFLNRLSEIEEKTYQELFHQLKGNLSEMDVFFIHVSCAASWQPVYEVVSHDIPLKEAKRFMELQMQYHYAGWKAVMGLL</sequence>
<gene>
    <name evidence="4" type="ORF">OCV99_14260</name>
</gene>
<reference evidence="4 5" key="1">
    <citation type="journal article" date="2021" name="ISME Commun">
        <title>Automated analysis of genomic sequences facilitates high-throughput and comprehensive description of bacteria.</title>
        <authorList>
            <person name="Hitch T.C.A."/>
        </authorList>
    </citation>
    <scope>NUCLEOTIDE SEQUENCE [LARGE SCALE GENOMIC DNA]</scope>
    <source>
        <strain evidence="4 5">Sanger_03</strain>
    </source>
</reference>
<feature type="domain" description="HTH tetR-type" evidence="3">
    <location>
        <begin position="6"/>
        <end position="66"/>
    </location>
</feature>
<evidence type="ECO:0000256" key="2">
    <source>
        <dbReference type="PROSITE-ProRule" id="PRU00335"/>
    </source>
</evidence>
<organism evidence="4 5">
    <name type="scientific">Dorea acetigenes</name>
    <dbReference type="NCBI Taxonomy" id="2981787"/>
    <lineage>
        <taxon>Bacteria</taxon>
        <taxon>Bacillati</taxon>
        <taxon>Bacillota</taxon>
        <taxon>Clostridia</taxon>
        <taxon>Lachnospirales</taxon>
        <taxon>Lachnospiraceae</taxon>
        <taxon>Dorea</taxon>
    </lineage>
</organism>
<dbReference type="RefSeq" id="WP_262575776.1">
    <property type="nucleotide sequence ID" value="NZ_JAOQJU010000024.1"/>
</dbReference>
<dbReference type="EMBL" id="JAOQJU010000024">
    <property type="protein sequence ID" value="MCU6687674.1"/>
    <property type="molecule type" value="Genomic_DNA"/>
</dbReference>
<dbReference type="SUPFAM" id="SSF46689">
    <property type="entry name" value="Homeodomain-like"/>
    <property type="match status" value="1"/>
</dbReference>
<keyword evidence="1 2" id="KW-0238">DNA-binding</keyword>
<dbReference type="Pfam" id="PF00440">
    <property type="entry name" value="TetR_N"/>
    <property type="match status" value="1"/>
</dbReference>
<dbReference type="PROSITE" id="PS50977">
    <property type="entry name" value="HTH_TETR_2"/>
    <property type="match status" value="1"/>
</dbReference>
<evidence type="ECO:0000313" key="4">
    <source>
        <dbReference type="EMBL" id="MCU6687674.1"/>
    </source>
</evidence>
<dbReference type="InterPro" id="IPR001647">
    <property type="entry name" value="HTH_TetR"/>
</dbReference>
<dbReference type="InterPro" id="IPR009057">
    <property type="entry name" value="Homeodomain-like_sf"/>
</dbReference>
<feature type="DNA-binding region" description="H-T-H motif" evidence="2">
    <location>
        <begin position="29"/>
        <end position="48"/>
    </location>
</feature>